<name>A0A1I6PHW1_9EURY</name>
<dbReference type="PANTHER" id="PTHR35848">
    <property type="entry name" value="OXALATE-BINDING PROTEIN"/>
    <property type="match status" value="1"/>
</dbReference>
<evidence type="ECO:0000313" key="4">
    <source>
        <dbReference type="Proteomes" id="UP000199199"/>
    </source>
</evidence>
<dbReference type="InterPro" id="IPR051610">
    <property type="entry name" value="GPI/OXD"/>
</dbReference>
<keyword evidence="1" id="KW-0479">Metal-binding</keyword>
<sequence>MSYETAHKTDPESILPEESGGMWFLKEDLGTQELGISILELEPGVSGKAHDETHTGQEEVYYVVDGTVTVDLDDESVTLETDEALRIDTEVQRQIHNEGDESAKLVLVGAPL</sequence>
<evidence type="ECO:0000313" key="3">
    <source>
        <dbReference type="EMBL" id="SFS39802.1"/>
    </source>
</evidence>
<keyword evidence="4" id="KW-1185">Reference proteome</keyword>
<dbReference type="InterPro" id="IPR013096">
    <property type="entry name" value="Cupin_2"/>
</dbReference>
<dbReference type="SUPFAM" id="SSF51182">
    <property type="entry name" value="RmlC-like cupins"/>
    <property type="match status" value="1"/>
</dbReference>
<dbReference type="PANTHER" id="PTHR35848:SF9">
    <property type="entry name" value="SLL1358 PROTEIN"/>
    <property type="match status" value="1"/>
</dbReference>
<gene>
    <name evidence="3" type="ORF">SAMN04488556_0569</name>
</gene>
<dbReference type="InterPro" id="IPR014710">
    <property type="entry name" value="RmlC-like_jellyroll"/>
</dbReference>
<reference evidence="4" key="1">
    <citation type="submission" date="2016-10" db="EMBL/GenBank/DDBJ databases">
        <authorList>
            <person name="Varghese N."/>
            <person name="Submissions S."/>
        </authorList>
    </citation>
    <scope>NUCLEOTIDE SEQUENCE [LARGE SCALE GENOMIC DNA]</scope>
    <source>
        <strain evidence="4">DSM 22427</strain>
    </source>
</reference>
<dbReference type="RefSeq" id="WP_092901265.1">
    <property type="nucleotide sequence ID" value="NZ_FOZS01000001.1"/>
</dbReference>
<dbReference type="EMBL" id="FOZS01000001">
    <property type="protein sequence ID" value="SFS39802.1"/>
    <property type="molecule type" value="Genomic_DNA"/>
</dbReference>
<evidence type="ECO:0000259" key="2">
    <source>
        <dbReference type="Pfam" id="PF07883"/>
    </source>
</evidence>
<accession>A0A1I6PHW1</accession>
<feature type="domain" description="Cupin type-2" evidence="2">
    <location>
        <begin position="38"/>
        <end position="108"/>
    </location>
</feature>
<dbReference type="Pfam" id="PF07883">
    <property type="entry name" value="Cupin_2"/>
    <property type="match status" value="1"/>
</dbReference>
<dbReference type="InterPro" id="IPR011051">
    <property type="entry name" value="RmlC_Cupin_sf"/>
</dbReference>
<organism evidence="3 4">
    <name type="scientific">Halostagnicola kamekurae</name>
    <dbReference type="NCBI Taxonomy" id="619731"/>
    <lineage>
        <taxon>Archaea</taxon>
        <taxon>Methanobacteriati</taxon>
        <taxon>Methanobacteriota</taxon>
        <taxon>Stenosarchaea group</taxon>
        <taxon>Halobacteria</taxon>
        <taxon>Halobacteriales</taxon>
        <taxon>Natrialbaceae</taxon>
        <taxon>Halostagnicola</taxon>
    </lineage>
</organism>
<evidence type="ECO:0000256" key="1">
    <source>
        <dbReference type="ARBA" id="ARBA00022723"/>
    </source>
</evidence>
<dbReference type="GO" id="GO:0046872">
    <property type="term" value="F:metal ion binding"/>
    <property type="evidence" value="ECO:0007669"/>
    <property type="project" value="UniProtKB-KW"/>
</dbReference>
<proteinExistence type="predicted"/>
<dbReference type="Gene3D" id="2.60.120.10">
    <property type="entry name" value="Jelly Rolls"/>
    <property type="match status" value="1"/>
</dbReference>
<dbReference type="AlphaFoldDB" id="A0A1I6PHW1"/>
<dbReference type="Proteomes" id="UP000199199">
    <property type="component" value="Unassembled WGS sequence"/>
</dbReference>
<protein>
    <submittedName>
        <fullName evidence="3">Cupin domain-containing protein</fullName>
    </submittedName>
</protein>
<dbReference type="OrthoDB" id="305577at2157"/>